<reference evidence="11" key="1">
    <citation type="submission" date="2022-01" db="EMBL/GenBank/DDBJ databases">
        <title>Gillisia lutea sp. nov., isolated from marine plastic residues from the Malvarosa beach (Valencia, Spain).</title>
        <authorList>
            <person name="Vidal-Verdu A."/>
            <person name="Molina-Menor E."/>
            <person name="Satari L."/>
            <person name="Pascual J."/>
            <person name="Pereto J."/>
            <person name="Porcar M."/>
        </authorList>
    </citation>
    <scope>NUCLEOTIDE SEQUENCE</scope>
    <source>
        <strain evidence="11">M10.2A</strain>
    </source>
</reference>
<accession>A0ABS9EFU4</accession>
<keyword evidence="7" id="KW-0175">Coiled coil</keyword>
<evidence type="ECO:0000256" key="2">
    <source>
        <dbReference type="ARBA" id="ARBA00022475"/>
    </source>
</evidence>
<gene>
    <name evidence="11" type="ORF">L1I30_08330</name>
</gene>
<evidence type="ECO:0000256" key="8">
    <source>
        <dbReference type="SAM" id="Phobius"/>
    </source>
</evidence>
<feature type="transmembrane region" description="Helical" evidence="8">
    <location>
        <begin position="457"/>
        <end position="490"/>
    </location>
</feature>
<feature type="transmembrane region" description="Helical" evidence="8">
    <location>
        <begin position="74"/>
        <end position="93"/>
    </location>
</feature>
<dbReference type="Proteomes" id="UP001179363">
    <property type="component" value="Unassembled WGS sequence"/>
</dbReference>
<dbReference type="PANTHER" id="PTHR30509">
    <property type="entry name" value="P-HYDROXYBENZOIC ACID EFFLUX PUMP SUBUNIT-RELATED"/>
    <property type="match status" value="1"/>
</dbReference>
<proteinExistence type="inferred from homology"/>
<feature type="transmembrane region" description="Helical" evidence="8">
    <location>
        <begin position="99"/>
        <end position="116"/>
    </location>
</feature>
<keyword evidence="12" id="KW-1185">Reference proteome</keyword>
<evidence type="ECO:0000313" key="12">
    <source>
        <dbReference type="Proteomes" id="UP001179363"/>
    </source>
</evidence>
<dbReference type="Pfam" id="PF13515">
    <property type="entry name" value="FUSC_2"/>
    <property type="match status" value="1"/>
</dbReference>
<feature type="transmembrane region" description="Helical" evidence="8">
    <location>
        <begin position="406"/>
        <end position="423"/>
    </location>
</feature>
<dbReference type="RefSeq" id="WP_236133817.1">
    <property type="nucleotide sequence ID" value="NZ_JAKGTH010000008.1"/>
</dbReference>
<evidence type="ECO:0000256" key="4">
    <source>
        <dbReference type="ARBA" id="ARBA00022989"/>
    </source>
</evidence>
<evidence type="ECO:0000256" key="7">
    <source>
        <dbReference type="SAM" id="Coils"/>
    </source>
</evidence>
<feature type="transmembrane region" description="Helical" evidence="8">
    <location>
        <begin position="496"/>
        <end position="514"/>
    </location>
</feature>
<comment type="similarity">
    <text evidence="6">Belongs to the YccS/YhfK family.</text>
</comment>
<keyword evidence="5 8" id="KW-0472">Membrane</keyword>
<name>A0ABS9EFU4_9FLAO</name>
<dbReference type="InterPro" id="IPR049453">
    <property type="entry name" value="Memb_transporter_dom"/>
</dbReference>
<comment type="subcellular location">
    <subcellularLocation>
        <location evidence="1">Cell membrane</location>
        <topology evidence="1">Multi-pass membrane protein</topology>
    </subcellularLocation>
</comment>
<keyword evidence="4 8" id="KW-1133">Transmembrane helix</keyword>
<feature type="domain" description="Integral membrane protein YccS N-terminal" evidence="9">
    <location>
        <begin position="80"/>
        <end position="346"/>
    </location>
</feature>
<dbReference type="PANTHER" id="PTHR30509:SF8">
    <property type="entry name" value="INNER MEMBRANE PROTEIN YCCS"/>
    <property type="match status" value="1"/>
</dbReference>
<dbReference type="InterPro" id="IPR032692">
    <property type="entry name" value="YccS_N"/>
</dbReference>
<dbReference type="Pfam" id="PF12805">
    <property type="entry name" value="FUSC-like"/>
    <property type="match status" value="1"/>
</dbReference>
<feature type="coiled-coil region" evidence="7">
    <location>
        <begin position="706"/>
        <end position="733"/>
    </location>
</feature>
<dbReference type="EMBL" id="JAKGTH010000008">
    <property type="protein sequence ID" value="MCF4101668.1"/>
    <property type="molecule type" value="Genomic_DNA"/>
</dbReference>
<feature type="transmembrane region" description="Helical" evidence="8">
    <location>
        <begin position="123"/>
        <end position="143"/>
    </location>
</feature>
<comment type="caution">
    <text evidence="11">The sequence shown here is derived from an EMBL/GenBank/DDBJ whole genome shotgun (WGS) entry which is preliminary data.</text>
</comment>
<evidence type="ECO:0000256" key="6">
    <source>
        <dbReference type="ARBA" id="ARBA00043993"/>
    </source>
</evidence>
<sequence length="750" mass="84979">MNTPKLYIKTYFQDLLLFLKSTDFSKAFILGMAITIPITVGVYYNYFEVGLALALGALLSSPSDVTGSFRHKKIGVLLSALLACSASILGGYLAFDTWIFLPILGVVMFAISYLSVYGFRASLISFSGLFAMVLSMANISNVLEIHERALLIGLGGVWYLLLAILLQKLNPRGQTEQFLAYTLDLTSKYLHTRGQLLEPSSNREVLQKRLLDIQSDLNEKHETLRDILISSRKASGNSNYERKRLLIFIQLVDILELAMANPVDYSTMDTLLKNNPNQIKAFQELIFGMSQRLEKISEVILTNSNLASNNRLENYLSAAKESLNNYKKLPGTYSSEAYLMLQNIYDYQEQQVQKINKIEGLLSSKDIGNLRLLKNHEAIRFINPQEYDLKILIENFSFKSSIFKHSLRLAVVVMLGYALGAYFSVQNAYWILLTIIVIMRPNYGLTKTRSKQRMYGTLIGAAIATGIVLLTHNLIIYGVLAILSLVLAFSMVQKNYKTSATFITLSVVFVYALLKPNVFNVIQFRVLDTLIGAGLATLGNLVLWPSWEFLSIRTVIGDCIKSNASYLQEIIQFYDKKGQVPTSYKIARKEAFLSTGNLSSAFQRMTQEPKSKQKELDNIYELVVLNHSFLSSLASMGTYIQNHPTTEASTHFRTFAHTIDQNLKKAIASLEDNRLLEVQVESNEMQEAASFFDNKYRELINFSESNQQKIKDNQEVNAELQEAQLIIEQLRWLFSLSQKMIKRIKQIDFN</sequence>
<evidence type="ECO:0000259" key="10">
    <source>
        <dbReference type="Pfam" id="PF13515"/>
    </source>
</evidence>
<evidence type="ECO:0000259" key="9">
    <source>
        <dbReference type="Pfam" id="PF12805"/>
    </source>
</evidence>
<evidence type="ECO:0000313" key="11">
    <source>
        <dbReference type="EMBL" id="MCF4101668.1"/>
    </source>
</evidence>
<feature type="domain" description="Integral membrane bound transporter" evidence="10">
    <location>
        <begin position="416"/>
        <end position="537"/>
    </location>
</feature>
<organism evidence="11 12">
    <name type="scientific">Gillisia lutea</name>
    <dbReference type="NCBI Taxonomy" id="2909668"/>
    <lineage>
        <taxon>Bacteria</taxon>
        <taxon>Pseudomonadati</taxon>
        <taxon>Bacteroidota</taxon>
        <taxon>Flavobacteriia</taxon>
        <taxon>Flavobacteriales</taxon>
        <taxon>Flavobacteriaceae</taxon>
        <taxon>Gillisia</taxon>
    </lineage>
</organism>
<evidence type="ECO:0000256" key="1">
    <source>
        <dbReference type="ARBA" id="ARBA00004651"/>
    </source>
</evidence>
<evidence type="ECO:0000256" key="5">
    <source>
        <dbReference type="ARBA" id="ARBA00023136"/>
    </source>
</evidence>
<keyword evidence="2" id="KW-1003">Cell membrane</keyword>
<keyword evidence="3 8" id="KW-0812">Transmembrane</keyword>
<protein>
    <submittedName>
        <fullName evidence="11">FUSC family protein</fullName>
    </submittedName>
</protein>
<feature type="transmembrane region" description="Helical" evidence="8">
    <location>
        <begin position="27"/>
        <end position="44"/>
    </location>
</feature>
<feature type="transmembrane region" description="Helical" evidence="8">
    <location>
        <begin position="149"/>
        <end position="166"/>
    </location>
</feature>
<evidence type="ECO:0000256" key="3">
    <source>
        <dbReference type="ARBA" id="ARBA00022692"/>
    </source>
</evidence>